<gene>
    <name evidence="2" type="ORF">OO016_04665</name>
</gene>
<feature type="chain" id="PRO_5041926793" description="Glycine zipper domain-containing protein" evidence="1">
    <location>
        <begin position="21"/>
        <end position="150"/>
    </location>
</feature>
<evidence type="ECO:0000313" key="2">
    <source>
        <dbReference type="EMBL" id="MCX2718888.1"/>
    </source>
</evidence>
<comment type="caution">
    <text evidence="2">The sequence shown here is derived from an EMBL/GenBank/DDBJ whole genome shotgun (WGS) entry which is preliminary data.</text>
</comment>
<dbReference type="RefSeq" id="WP_266011242.1">
    <property type="nucleotide sequence ID" value="NZ_JAPFQP010000001.1"/>
</dbReference>
<keyword evidence="3" id="KW-1185">Reference proteome</keyword>
<dbReference type="EMBL" id="JAPFQP010000001">
    <property type="protein sequence ID" value="MCX2718888.1"/>
    <property type="molecule type" value="Genomic_DNA"/>
</dbReference>
<accession>A0AAE3MK44</accession>
<organism evidence="2 3">
    <name type="scientific">Lentiprolixibacter aurantiacus</name>
    <dbReference type="NCBI Taxonomy" id="2993939"/>
    <lineage>
        <taxon>Bacteria</taxon>
        <taxon>Pseudomonadati</taxon>
        <taxon>Bacteroidota</taxon>
        <taxon>Flavobacteriia</taxon>
        <taxon>Flavobacteriales</taxon>
        <taxon>Flavobacteriaceae</taxon>
        <taxon>Lentiprolixibacter</taxon>
    </lineage>
</organism>
<reference evidence="2" key="1">
    <citation type="submission" date="2022-11" db="EMBL/GenBank/DDBJ databases">
        <title>The characterization of three novel Bacteroidetes species and genomic analysis of their roles in tidal elemental geochemical cycles.</title>
        <authorList>
            <person name="Ma K.-J."/>
        </authorList>
    </citation>
    <scope>NUCLEOTIDE SEQUENCE</scope>
    <source>
        <strain evidence="2">M415</strain>
    </source>
</reference>
<sequence length="150" mass="16420">MRIIPHFYILLLFSASSLHAQIENDKVAHFAIGAFSGAGGAFIASELTDRNRFWTFTGSLAGSLLVGLAKEAIDERNSNNSWDNGDLGATVIGGMAVGITIELISKKDGKRYQNRRNKIISDQNATAAVEFLLMDAEYNRNRLVNINADE</sequence>
<keyword evidence="1" id="KW-0732">Signal</keyword>
<evidence type="ECO:0000313" key="3">
    <source>
        <dbReference type="Proteomes" id="UP001207116"/>
    </source>
</evidence>
<name>A0AAE3MK44_9FLAO</name>
<evidence type="ECO:0000256" key="1">
    <source>
        <dbReference type="SAM" id="SignalP"/>
    </source>
</evidence>
<proteinExistence type="predicted"/>
<dbReference type="AlphaFoldDB" id="A0AAE3MK44"/>
<protein>
    <recommendedName>
        <fullName evidence="4">Glycine zipper domain-containing protein</fullName>
    </recommendedName>
</protein>
<dbReference type="Proteomes" id="UP001207116">
    <property type="component" value="Unassembled WGS sequence"/>
</dbReference>
<feature type="signal peptide" evidence="1">
    <location>
        <begin position="1"/>
        <end position="20"/>
    </location>
</feature>
<evidence type="ECO:0008006" key="4">
    <source>
        <dbReference type="Google" id="ProtNLM"/>
    </source>
</evidence>